<name>E8ZHW5_MYCHL</name>
<proteinExistence type="predicted"/>
<protein>
    <submittedName>
        <fullName evidence="1">Uncharacterized protein</fullName>
    </submittedName>
</protein>
<dbReference type="OrthoDB" id="9821655at2"/>
<sequence>MKYWLPVSGVTLLSSSAALTLSYEYPDYTKALEVYFYAKDNSNKQERIKVWVEDLGSLSRVQYYDTASNSWKKLSRERGEKFKKYAFLSSLASYYIQIQHWINIVRHLEWLGKKDTGHINSRCCNQGSTCNSGDDIKTQKRFSLYLTNLASSRGDIYFSPVQVHIKLSDTDDFEKLLTEDSQDEKNLSGSMVYGFVDYYYKPLDSGLEKDFYKDIKPHEIDHENKRYYYANYPQSFKFKHDKIKLIEGGKTNLLNIHKELKNKKNLLKTYTGSSSGSCDDISCIISQNYIQKQESLDSIQSSIKSSQTCTPSQ</sequence>
<dbReference type="KEGG" id="mha:HF1_07280"/>
<dbReference type="AlphaFoldDB" id="E8ZHW5"/>
<keyword evidence="2" id="KW-1185">Reference proteome</keyword>
<evidence type="ECO:0000313" key="1">
    <source>
        <dbReference type="EMBL" id="CBY92736.1"/>
    </source>
</evidence>
<accession>E8ZHW5</accession>
<dbReference type="EMBL" id="FR773153">
    <property type="protein sequence ID" value="CBY92736.1"/>
    <property type="molecule type" value="Genomic_DNA"/>
</dbReference>
<gene>
    <name evidence="1" type="ordered locus">HF1_07280</name>
</gene>
<organism evidence="1 2">
    <name type="scientific">Mycoplasma haemofelis (strain Langford 1)</name>
    <name type="common">Haemobartonella felis</name>
    <dbReference type="NCBI Taxonomy" id="941640"/>
    <lineage>
        <taxon>Bacteria</taxon>
        <taxon>Bacillati</taxon>
        <taxon>Mycoplasmatota</taxon>
        <taxon>Mollicutes</taxon>
        <taxon>Mycoplasmataceae</taxon>
        <taxon>Mycoplasma</taxon>
    </lineage>
</organism>
<reference evidence="1 2" key="1">
    <citation type="journal article" date="2011" name="J. Bacteriol.">
        <title>Complete genome sequence of Mycoplasma haemofelis, a hemotropic mycoplasma.</title>
        <authorList>
            <person name="Barker E.N."/>
            <person name="Helps C.R."/>
            <person name="Peters I.R."/>
            <person name="Darby A.C."/>
            <person name="Radford A.D."/>
            <person name="Tasker S."/>
        </authorList>
    </citation>
    <scope>NUCLEOTIDE SEQUENCE [LARGE SCALE GENOMIC DNA]</scope>
    <source>
        <strain evidence="1 2">Langford 1</strain>
    </source>
</reference>
<evidence type="ECO:0000313" key="2">
    <source>
        <dbReference type="Proteomes" id="UP000008637"/>
    </source>
</evidence>
<dbReference type="HOGENOM" id="CLU_818403_0_0_14"/>
<dbReference type="Proteomes" id="UP000008637">
    <property type="component" value="Chromosome"/>
</dbReference>